<protein>
    <submittedName>
        <fullName evidence="2">Uncharacterized protein</fullName>
    </submittedName>
</protein>
<keyword evidence="3" id="KW-1185">Reference proteome</keyword>
<reference evidence="2" key="2">
    <citation type="submission" date="2025-09" db="UniProtKB">
        <authorList>
            <consortium name="Ensembl"/>
        </authorList>
    </citation>
    <scope>IDENTIFICATION</scope>
</reference>
<feature type="region of interest" description="Disordered" evidence="1">
    <location>
        <begin position="1"/>
        <end position="34"/>
    </location>
</feature>
<accession>A0A3B3VB46</accession>
<name>A0A3B3VB46_9TELE</name>
<dbReference type="AlphaFoldDB" id="A0A3B3VB46"/>
<feature type="compositionally biased region" description="Polar residues" evidence="1">
    <location>
        <begin position="1"/>
        <end position="20"/>
    </location>
</feature>
<evidence type="ECO:0000256" key="1">
    <source>
        <dbReference type="SAM" id="MobiDB-lite"/>
    </source>
</evidence>
<evidence type="ECO:0000313" key="2">
    <source>
        <dbReference type="Ensembl" id="ENSPLAP00000022171.1"/>
    </source>
</evidence>
<dbReference type="Ensembl" id="ENSPLAT00000009120.1">
    <property type="protein sequence ID" value="ENSPLAP00000022171.1"/>
    <property type="gene ID" value="ENSPLAG00000006488.1"/>
</dbReference>
<proteinExistence type="predicted"/>
<organism evidence="2 3">
    <name type="scientific">Poecilia latipinna</name>
    <name type="common">sailfin molly</name>
    <dbReference type="NCBI Taxonomy" id="48699"/>
    <lineage>
        <taxon>Eukaryota</taxon>
        <taxon>Metazoa</taxon>
        <taxon>Chordata</taxon>
        <taxon>Craniata</taxon>
        <taxon>Vertebrata</taxon>
        <taxon>Euteleostomi</taxon>
        <taxon>Actinopterygii</taxon>
        <taxon>Neopterygii</taxon>
        <taxon>Teleostei</taxon>
        <taxon>Neoteleostei</taxon>
        <taxon>Acanthomorphata</taxon>
        <taxon>Ovalentaria</taxon>
        <taxon>Atherinomorphae</taxon>
        <taxon>Cyprinodontiformes</taxon>
        <taxon>Poeciliidae</taxon>
        <taxon>Poeciliinae</taxon>
        <taxon>Poecilia</taxon>
    </lineage>
</organism>
<sequence>MMQDSTTETVSNGPANQNGGANMDSVLREGTPKSATPLVDVTAADLLHLQQHQVHPVVCKQFSDVS</sequence>
<dbReference type="Proteomes" id="UP000261500">
    <property type="component" value="Unplaced"/>
</dbReference>
<dbReference type="GeneTree" id="ENSGT00940000178505"/>
<evidence type="ECO:0000313" key="3">
    <source>
        <dbReference type="Proteomes" id="UP000261500"/>
    </source>
</evidence>
<dbReference type="STRING" id="48699.ENSPLAP00000022171"/>
<reference evidence="2" key="1">
    <citation type="submission" date="2025-08" db="UniProtKB">
        <authorList>
            <consortium name="Ensembl"/>
        </authorList>
    </citation>
    <scope>IDENTIFICATION</scope>
</reference>